<protein>
    <submittedName>
        <fullName evidence="2">Uncharacterized protein</fullName>
    </submittedName>
</protein>
<comment type="caution">
    <text evidence="2">The sequence shown here is derived from an EMBL/GenBank/DDBJ whole genome shotgun (WGS) entry which is preliminary data.</text>
</comment>
<organism evidence="2 3">
    <name type="scientific">Nelumbo nucifera</name>
    <name type="common">Sacred lotus</name>
    <dbReference type="NCBI Taxonomy" id="4432"/>
    <lineage>
        <taxon>Eukaryota</taxon>
        <taxon>Viridiplantae</taxon>
        <taxon>Streptophyta</taxon>
        <taxon>Embryophyta</taxon>
        <taxon>Tracheophyta</taxon>
        <taxon>Spermatophyta</taxon>
        <taxon>Magnoliopsida</taxon>
        <taxon>Proteales</taxon>
        <taxon>Nelumbonaceae</taxon>
        <taxon>Nelumbo</taxon>
    </lineage>
</organism>
<gene>
    <name evidence="2" type="ORF">HUJ06_023226</name>
</gene>
<accession>A0A822XQ12</accession>
<feature type="compositionally biased region" description="Basic and acidic residues" evidence="1">
    <location>
        <begin position="22"/>
        <end position="32"/>
    </location>
</feature>
<feature type="region of interest" description="Disordered" evidence="1">
    <location>
        <begin position="11"/>
        <end position="41"/>
    </location>
</feature>
<evidence type="ECO:0000256" key="1">
    <source>
        <dbReference type="SAM" id="MobiDB-lite"/>
    </source>
</evidence>
<keyword evidence="3" id="KW-1185">Reference proteome</keyword>
<reference evidence="2 3" key="1">
    <citation type="journal article" date="2020" name="Mol. Biol. Evol.">
        <title>Distinct Expression and Methylation Patterns for Genes with Different Fates following a Single Whole-Genome Duplication in Flowering Plants.</title>
        <authorList>
            <person name="Shi T."/>
            <person name="Rahmani R.S."/>
            <person name="Gugger P.F."/>
            <person name="Wang M."/>
            <person name="Li H."/>
            <person name="Zhang Y."/>
            <person name="Li Z."/>
            <person name="Wang Q."/>
            <person name="Van de Peer Y."/>
            <person name="Marchal K."/>
            <person name="Chen J."/>
        </authorList>
    </citation>
    <scope>NUCLEOTIDE SEQUENCE [LARGE SCALE GENOMIC DNA]</scope>
    <source>
        <tissue evidence="2">Leaf</tissue>
    </source>
</reference>
<evidence type="ECO:0000313" key="2">
    <source>
        <dbReference type="EMBL" id="DAD21763.1"/>
    </source>
</evidence>
<dbReference type="EMBL" id="DUZY01000001">
    <property type="protein sequence ID" value="DAD21763.1"/>
    <property type="molecule type" value="Genomic_DNA"/>
</dbReference>
<name>A0A822XQ12_NELNU</name>
<proteinExistence type="predicted"/>
<sequence>MPRDIFKILEEKNRGRQRKNSKNRETGKHHGDLATNDIGRGDENLRNDAYTAAAYGDLEKLHRLRDWAALNNRTAAAQYVIEVWMHSWRDVNWTDDAAFECYNIRDAIQVAELLLRLGDAADYDHQVSKIGKQSKSFLKVHI</sequence>
<dbReference type="Proteomes" id="UP000607653">
    <property type="component" value="Unassembled WGS sequence"/>
</dbReference>
<evidence type="ECO:0000313" key="3">
    <source>
        <dbReference type="Proteomes" id="UP000607653"/>
    </source>
</evidence>
<dbReference type="AlphaFoldDB" id="A0A822XQ12"/>